<sequence length="155" mass="17659">MPEEITSQIKRLAPLLEEDSEVFRELTTFFGKNAKIEMHHGDLSKFLQDNRTFEVVRVSGKSYKDCVYELVDNYPEMMDAIGMLRYYKAPTGNIKWEEVEAAEIAMGNELTMNAYGWAPDAWTIFENNAFDEATAPEDKKGDYSLVAIVALDSLL</sequence>
<name>A0A380S6W1_FIBSU</name>
<reference evidence="1 2" key="1">
    <citation type="submission" date="2017-08" db="EMBL/GenBank/DDBJ databases">
        <authorList>
            <person name="de Groot N.N."/>
        </authorList>
    </citation>
    <scope>NUCLEOTIDE SEQUENCE [LARGE SCALE GENOMIC DNA]</scope>
    <source>
        <strain evidence="1 2">HM2</strain>
    </source>
</reference>
<evidence type="ECO:0000313" key="2">
    <source>
        <dbReference type="Proteomes" id="UP000255423"/>
    </source>
</evidence>
<dbReference type="RefSeq" id="WP_109573160.1">
    <property type="nucleotide sequence ID" value="NZ_UHJL01000003.1"/>
</dbReference>
<dbReference type="Proteomes" id="UP000255423">
    <property type="component" value="Unassembled WGS sequence"/>
</dbReference>
<proteinExistence type="predicted"/>
<accession>A0A380S6W1</accession>
<evidence type="ECO:0000313" key="1">
    <source>
        <dbReference type="EMBL" id="SUQ24753.1"/>
    </source>
</evidence>
<dbReference type="AlphaFoldDB" id="A0A380S6W1"/>
<dbReference type="EMBL" id="UHJL01000003">
    <property type="protein sequence ID" value="SUQ24753.1"/>
    <property type="molecule type" value="Genomic_DNA"/>
</dbReference>
<organism evidence="1 2">
    <name type="scientific">Fibrobacter succinogenes</name>
    <name type="common">Bacteroides succinogenes</name>
    <dbReference type="NCBI Taxonomy" id="833"/>
    <lineage>
        <taxon>Bacteria</taxon>
        <taxon>Pseudomonadati</taxon>
        <taxon>Fibrobacterota</taxon>
        <taxon>Fibrobacteria</taxon>
        <taxon>Fibrobacterales</taxon>
        <taxon>Fibrobacteraceae</taxon>
        <taxon>Fibrobacter</taxon>
    </lineage>
</organism>
<protein>
    <submittedName>
        <fullName evidence="1">Uncharacterized protein</fullName>
    </submittedName>
</protein>
<gene>
    <name evidence="1" type="ORF">SAMN05661053_2167</name>
</gene>